<name>A0A9P6JHV1_9AGAR</name>
<feature type="domain" description="Nephrocystin 3-like N-terminal" evidence="2">
    <location>
        <begin position="82"/>
        <end position="187"/>
    </location>
</feature>
<evidence type="ECO:0000259" key="2">
    <source>
        <dbReference type="Pfam" id="PF24883"/>
    </source>
</evidence>
<dbReference type="InterPro" id="IPR056884">
    <property type="entry name" value="NPHP3-like_N"/>
</dbReference>
<sequence length="755" mass="85308">MATTGILNNATHVALTNTQVNVNNHSHHNHPTPSGQSPGSLELAKLYRHCAPGALLNSVERPDPPKCRPKTRRKLLVETKGFATAEGPTSSALWLTGSAGSGKTAICQTTAEELKQAGYVLGCHFFFRSSKDGKRSDGHCWVPNLVQEMVGLFPETLPYVEKIIRRHHAVFNQQPDGVLEELFLNPLKVFAGKRFFFRRALKWCFGKSSTTSIFATQIPRLIVVDGLDECKSPEMQVHILKTIANVIPKLPIPIRFIIASRPETHIRAAINDLFSHIPLQRINLDEDQDIRKDLDEYYHDRFDVIRRDHPSLRGQEAYKTWPSQEQIESLIAKSSTQFIFASTVMNYISDRRGNPLTRLEVVLGIKVTPQKDKPYLELDILYRIILLTVEEDERKVVFLILSFIYLAGKGDYPDLHLRASPEFLEELLKLEVGDVPRFLDPLVSILSLPEAPSGIITMLHASFFDYLCNPDRSEDLTMKFDVAHEVMAWKVFNKGESSKWEPSKVPSANAGSYVLASKCVAFDSFLLHASRAHASLNLILALFALEQSIIWIIRASSQLSSPYYAQPWLEKRRSEINTVLVSMSRGQLLASHDSLLYSPDIWLISEIERHRQVMANLIVQFAVDDIDKSTLTRLIYRLQSGLTCNITGSSLSGTLTKEMCRPFLSALIHASPHTREKFYRIDVVTLLRNSRWALGASLKEADRKLATEIFNFVREFRLQSSFSKMKAAGIDPESLTDLERLWEPFTGEARAKSAQ</sequence>
<dbReference type="InterPro" id="IPR027417">
    <property type="entry name" value="P-loop_NTPase"/>
</dbReference>
<dbReference type="SUPFAM" id="SSF52540">
    <property type="entry name" value="P-loop containing nucleoside triphosphate hydrolases"/>
    <property type="match status" value="1"/>
</dbReference>
<dbReference type="Proteomes" id="UP000807306">
    <property type="component" value="Unassembled WGS sequence"/>
</dbReference>
<dbReference type="PANTHER" id="PTHR10039:SF14">
    <property type="entry name" value="NACHT DOMAIN-CONTAINING PROTEIN"/>
    <property type="match status" value="1"/>
</dbReference>
<evidence type="ECO:0000313" key="4">
    <source>
        <dbReference type="Proteomes" id="UP000807306"/>
    </source>
</evidence>
<proteinExistence type="predicted"/>
<evidence type="ECO:0000256" key="1">
    <source>
        <dbReference type="ARBA" id="ARBA00022737"/>
    </source>
</evidence>
<organism evidence="3 4">
    <name type="scientific">Crepidotus variabilis</name>
    <dbReference type="NCBI Taxonomy" id="179855"/>
    <lineage>
        <taxon>Eukaryota</taxon>
        <taxon>Fungi</taxon>
        <taxon>Dikarya</taxon>
        <taxon>Basidiomycota</taxon>
        <taxon>Agaricomycotina</taxon>
        <taxon>Agaricomycetes</taxon>
        <taxon>Agaricomycetidae</taxon>
        <taxon>Agaricales</taxon>
        <taxon>Agaricineae</taxon>
        <taxon>Crepidotaceae</taxon>
        <taxon>Crepidotus</taxon>
    </lineage>
</organism>
<dbReference type="OrthoDB" id="3027122at2759"/>
<dbReference type="Pfam" id="PF24883">
    <property type="entry name" value="NPHP3_N"/>
    <property type="match status" value="1"/>
</dbReference>
<reference evidence="3" key="1">
    <citation type="submission" date="2020-11" db="EMBL/GenBank/DDBJ databases">
        <authorList>
            <consortium name="DOE Joint Genome Institute"/>
            <person name="Ahrendt S."/>
            <person name="Riley R."/>
            <person name="Andreopoulos W."/>
            <person name="Labutti K."/>
            <person name="Pangilinan J."/>
            <person name="Ruiz-Duenas F.J."/>
            <person name="Barrasa J.M."/>
            <person name="Sanchez-Garcia M."/>
            <person name="Camarero S."/>
            <person name="Miyauchi S."/>
            <person name="Serrano A."/>
            <person name="Linde D."/>
            <person name="Babiker R."/>
            <person name="Drula E."/>
            <person name="Ayuso-Fernandez I."/>
            <person name="Pacheco R."/>
            <person name="Padilla G."/>
            <person name="Ferreira P."/>
            <person name="Barriuso J."/>
            <person name="Kellner H."/>
            <person name="Castanera R."/>
            <person name="Alfaro M."/>
            <person name="Ramirez L."/>
            <person name="Pisabarro A.G."/>
            <person name="Kuo A."/>
            <person name="Tritt A."/>
            <person name="Lipzen A."/>
            <person name="He G."/>
            <person name="Yan M."/>
            <person name="Ng V."/>
            <person name="Cullen D."/>
            <person name="Martin F."/>
            <person name="Rosso M.-N."/>
            <person name="Henrissat B."/>
            <person name="Hibbett D."/>
            <person name="Martinez A.T."/>
            <person name="Grigoriev I.V."/>
        </authorList>
    </citation>
    <scope>NUCLEOTIDE SEQUENCE</scope>
    <source>
        <strain evidence="3">CBS 506.95</strain>
    </source>
</reference>
<dbReference type="Gene3D" id="3.40.50.300">
    <property type="entry name" value="P-loop containing nucleotide triphosphate hydrolases"/>
    <property type="match status" value="1"/>
</dbReference>
<gene>
    <name evidence="3" type="ORF">CPB83DRAFT_865210</name>
</gene>
<keyword evidence="4" id="KW-1185">Reference proteome</keyword>
<accession>A0A9P6JHV1</accession>
<dbReference type="PANTHER" id="PTHR10039">
    <property type="entry name" value="AMELOGENIN"/>
    <property type="match status" value="1"/>
</dbReference>
<dbReference type="AlphaFoldDB" id="A0A9P6JHV1"/>
<keyword evidence="1" id="KW-0677">Repeat</keyword>
<evidence type="ECO:0000313" key="3">
    <source>
        <dbReference type="EMBL" id="KAF9521806.1"/>
    </source>
</evidence>
<comment type="caution">
    <text evidence="3">The sequence shown here is derived from an EMBL/GenBank/DDBJ whole genome shotgun (WGS) entry which is preliminary data.</text>
</comment>
<dbReference type="EMBL" id="MU157987">
    <property type="protein sequence ID" value="KAF9521806.1"/>
    <property type="molecule type" value="Genomic_DNA"/>
</dbReference>
<protein>
    <recommendedName>
        <fullName evidence="2">Nephrocystin 3-like N-terminal domain-containing protein</fullName>
    </recommendedName>
</protein>